<dbReference type="RefSeq" id="XP_073554073.1">
    <property type="nucleotide sequence ID" value="XM_073707450.1"/>
</dbReference>
<dbReference type="EMBL" id="PPTA01000026">
    <property type="protein sequence ID" value="TFA97871.1"/>
    <property type="molecule type" value="Genomic_DNA"/>
</dbReference>
<dbReference type="Proteomes" id="UP001642720">
    <property type="component" value="Unassembled WGS sequence"/>
</dbReference>
<name>A0ABY2GRC8_9HYPO</name>
<gene>
    <name evidence="1" type="ORF">CCMA1212_010403</name>
</gene>
<keyword evidence="2" id="KW-1185">Reference proteome</keyword>
<protein>
    <submittedName>
        <fullName evidence="1">Uncharacterized protein</fullName>
    </submittedName>
</protein>
<organism evidence="1 2">
    <name type="scientific">Trichoderma ghanense</name>
    <dbReference type="NCBI Taxonomy" id="65468"/>
    <lineage>
        <taxon>Eukaryota</taxon>
        <taxon>Fungi</taxon>
        <taxon>Dikarya</taxon>
        <taxon>Ascomycota</taxon>
        <taxon>Pezizomycotina</taxon>
        <taxon>Sordariomycetes</taxon>
        <taxon>Hypocreomycetidae</taxon>
        <taxon>Hypocreales</taxon>
        <taxon>Hypocreaceae</taxon>
        <taxon>Trichoderma</taxon>
    </lineage>
</organism>
<proteinExistence type="predicted"/>
<reference evidence="1 2" key="1">
    <citation type="submission" date="2018-01" db="EMBL/GenBank/DDBJ databases">
        <title>Genome characterization of the sugarcane-associated fungus Trichoderma ghanense CCMA-1212 and their application in lignocelulose bioconversion.</title>
        <authorList>
            <person name="Steindorff A.S."/>
            <person name="Mendes T.D."/>
            <person name="Vilela E.S.D."/>
            <person name="Rodrigues D.S."/>
            <person name="Formighieri E.F."/>
            <person name="Melo I.S."/>
            <person name="Favaro L.C.L."/>
        </authorList>
    </citation>
    <scope>NUCLEOTIDE SEQUENCE [LARGE SCALE GENOMIC DNA]</scope>
    <source>
        <strain evidence="1 2">CCMA-1212</strain>
    </source>
</reference>
<comment type="caution">
    <text evidence="1">The sequence shown here is derived from an EMBL/GenBank/DDBJ whole genome shotgun (WGS) entry which is preliminary data.</text>
</comment>
<dbReference type="GeneID" id="300581900"/>
<accession>A0ABY2GRC8</accession>
<sequence>MESIAPPAFGDLVIMASTRPMARPEGSAYWQLPKKVSLFPRTAKRRASLTLTIVASNRKCVLIADAFQLVITTFHDTLGRYASAAPRQRRRSSPFSQASSDVFESLPKLRAFKCNTGITEPIGLTASWPKGSAAEVARRPSKDASARTPACRQRLRTAASRREHHMRTRGLGIADSHDAFSQRLLENDQPCSRDAIFDDPTSGDACRYLQGKADLKTAALAFVVMLHSSPVGPSRHLSTMLSPFIGNIAHDDPSIFMATSHILRA</sequence>
<evidence type="ECO:0000313" key="1">
    <source>
        <dbReference type="EMBL" id="TFA97871.1"/>
    </source>
</evidence>
<evidence type="ECO:0000313" key="2">
    <source>
        <dbReference type="Proteomes" id="UP001642720"/>
    </source>
</evidence>